<dbReference type="Gene3D" id="3.30.70.270">
    <property type="match status" value="2"/>
</dbReference>
<dbReference type="GO" id="GO:0003964">
    <property type="term" value="F:RNA-directed DNA polymerase activity"/>
    <property type="evidence" value="ECO:0007669"/>
    <property type="project" value="UniProtKB-KW"/>
</dbReference>
<dbReference type="GO" id="GO:0008233">
    <property type="term" value="F:peptidase activity"/>
    <property type="evidence" value="ECO:0007669"/>
    <property type="project" value="UniProtKB-KW"/>
</dbReference>
<proteinExistence type="predicted"/>
<feature type="non-terminal residue" evidence="12">
    <location>
        <position position="2245"/>
    </location>
</feature>
<dbReference type="InterPro" id="IPR000477">
    <property type="entry name" value="RT_dom"/>
</dbReference>
<dbReference type="EC" id="2.7.7.49" evidence="1"/>
<gene>
    <name evidence="12" type="ORF">M513_02791</name>
</gene>
<dbReference type="CDD" id="cd01647">
    <property type="entry name" value="RT_LTR"/>
    <property type="match status" value="1"/>
</dbReference>
<dbReference type="InterPro" id="IPR041373">
    <property type="entry name" value="RT_RNaseH"/>
</dbReference>
<dbReference type="Gene3D" id="3.10.10.10">
    <property type="entry name" value="HIV Type 1 Reverse Transcriptase, subunit A, domain 1"/>
    <property type="match status" value="1"/>
</dbReference>
<dbReference type="Gene3D" id="1.10.340.70">
    <property type="match status" value="2"/>
</dbReference>
<feature type="compositionally biased region" description="Polar residues" evidence="9">
    <location>
        <begin position="2176"/>
        <end position="2191"/>
    </location>
</feature>
<evidence type="ECO:0000256" key="2">
    <source>
        <dbReference type="ARBA" id="ARBA00022670"/>
    </source>
</evidence>
<evidence type="ECO:0000256" key="3">
    <source>
        <dbReference type="ARBA" id="ARBA00022679"/>
    </source>
</evidence>
<dbReference type="GO" id="GO:0015074">
    <property type="term" value="P:DNA integration"/>
    <property type="evidence" value="ECO:0007669"/>
    <property type="project" value="InterPro"/>
</dbReference>
<dbReference type="Pfam" id="PF17921">
    <property type="entry name" value="Integrase_H2C2"/>
    <property type="match status" value="2"/>
</dbReference>
<evidence type="ECO:0000256" key="6">
    <source>
        <dbReference type="ARBA" id="ARBA00022759"/>
    </source>
</evidence>
<dbReference type="InterPro" id="IPR001584">
    <property type="entry name" value="Integrase_cat-core"/>
</dbReference>
<dbReference type="FunFam" id="3.30.420.10:FF:000032">
    <property type="entry name" value="Retrovirus-related Pol polyprotein from transposon 297-like Protein"/>
    <property type="match status" value="2"/>
</dbReference>
<evidence type="ECO:0000256" key="1">
    <source>
        <dbReference type="ARBA" id="ARBA00012493"/>
    </source>
</evidence>
<dbReference type="FunFam" id="3.10.10.10:FF:000007">
    <property type="entry name" value="Retrovirus-related Pol polyprotein from transposon 17.6-like Protein"/>
    <property type="match status" value="1"/>
</dbReference>
<sequence length="2245" mass="254628">LTISPWYAPLKTAHRDREIRQLDFVTSFQLQMRHISDCMPTLSANEIAQAQSVDPELEWVKNHTSLRLVSEPVQNCAYPIWKDTSMAEPRIYIPATLRLALFHAIHGLSHPGVRATKRLFVTRYVWPGIQRDVAAWTRRCLHCQRTKIHRHTRSPPKEIPLPSSRFEHVHLDIVGPLPPCEGFRYLLTAMDRFTRWPEAWPIRDMTAQTVAETFLSNWIARFGVPLRITTDRGRQFESQVWLTLSRFLGTHHIPTSAYHPQANGLVERFHRQLKAALIARMQAVRVKWTMALPLVLLGIRTALKADLGLAPAEMVYGSTLRLPADFLSPRAPSAPDDPTCFTSTLKAAMRKLRPTPPRRNSTTVFVSQAPNDCTHVFIREPGFFRSSHAALLRAACRTQTHHFVIPLDLEVSSNAKSQRTVVLKINLWLEAVKLSVVRRARWYAAKVWREKAKKRTTCLYCHRKGENMSTDGHHWFEKALHEQSEMKDVGEAPWCLRIRINHDKKLGTLSVDQERHIEQILERFGMVDSKMAKTPLESILFHAQQLEEEDGLRASYNISFLIAKSGKAHTIGEELLLPVITEVFNTVLHKPATDIIKKIPLSNDTVQRRIDEMGKDIEDSLCSLLKTTQFSLQLDESILPGNEALLLAYVRFIKDEQMVQELLFAKELITDTKGESTFRVLKEFFAEKEIPLTNIISVATDGAPAMTGSHRGFIAYLKQVIPSVLAVHCVIHRQHLVARRLSDRLNSSLQYVITAINRIKSKSLNDRLFKKLCVEHDEEYNRLLLHTEVRWLSKGDCLNRFYGLFERVLEFLRDQDISLCENLKSSESDIAYMADLYLKFNEMNLLLQGDDLNLIRTKAVVCAFIRKLTLFKENLGRGEFYQFPNLLELKEKLKVHDSDVEAYCEHLDMLHQDFTARFEDIIGMEIPTWVIDPFRIAGNVEPSAEEELIELQTNEELKATFKGDYQAFWMQRKVGGLYPRLSDIARKLLIAFPSSYLGGDFNVQGGDGRGRLEKHCSLRKVMSVQQAALPLKGTMQKVNMSTFSASGESQRESVASLLIGKQCLDHDKQGGGAKVCPVSRRDAAACKIAEKCLLGKPNGYRRPKATRGNAKVLQMDLPSSVAANGRVSGRKTVLFVDTGAAVSMVRKDLLYGLRLDQALRRTNVQVLSAGGNAIHIRGTINLGIRFDGAETIPHELLVAEKLTCPCLIGADFLRLHKCIIDLGKDVLKVRGREVALTSVKDNGISHSVRESPCLTVQREKFGEILEPMLPEANDVSEITTANLQDLLWSAREIIATSEEDLGKTSLVKHRIKTGNVKPIKVPGRRMPYARRQEVQTFIERMLRQGIIEQTCSPWSAPVVLVRKKDGGQRLCVDYRQLNAITEKDAQPMPRIDDTLDMLKGATWFSTLDLASGYWQVEMHPADKQKTAFSTPDGSYQFRVMPFGLCNAPATFQRLMGNVLAGLLGTKCLVYLDDIIVFSTTEAEHLARLREVMGRIQAAGLKVKPSKCKLMRKEVLYLGHVVSEKGIAVDEAKCEAVASWPTPRNGHELRQFLGLASYYRRFVKGFADIASPLYELLRKENSWEWSASREESFLVLKEALVAAPVLALPDWQCPFILDADASNDSLGAVLAQKMDDGKHPVAYASRTLSKPERNYCATRRELLSLVWAVEQFRPYLYGVKFTVRTDHNCLIWLKNFKEPQGQVARWMERLAEFDMVIEHRPGKRHSNADAMSRRPCGQCADGPERISQLRQAGGVAAAVAVNSGEVSMPEIEQCQTETSDTSTVLNWIRSASWPGKCPAGAGLGLRSFWRQKRSLVIRDGLLCRIRQARAWKPETFQVVVPWKLRNNVLAMLHDSAVGGHFGAKRTLEKARQRFYWPGMKKDATLWCRRCHRCGARRCQKQRAPLVCSETGYPMQRVVADYFTKWAEAYSCSTMEAQETAELLVTQFFAKFGTPDTIHSDQGRTFEASLMGNLFELFGIEKTRTTPYHPQSNGLVERFNRTLLDVLRALVSETPGNWDSALPLATMAYNTSVHEATGVTPYFALFGREARVPVDIQYGLPKPRPEHISAYIWQTRERMHKVHSFMRRRMRIDQRRRKEYYDKNASASVFEVGDKVWLAIPKRHKLSPSWEGPYSVVSKKGGDAYCIRWDAHPRRRLNVHANRLRAYNVQTRRPAPITTATEETGGSGRSSFNDLPPRRGQCTADRREHGETLGPQRRTSRPPDRLRDYVVYSAQSPGRTLPKEGAV</sequence>
<dbReference type="SUPFAM" id="SSF56672">
    <property type="entry name" value="DNA/RNA polymerases"/>
    <property type="match status" value="1"/>
</dbReference>
<dbReference type="InterPro" id="IPR043502">
    <property type="entry name" value="DNA/RNA_pol_sf"/>
</dbReference>
<dbReference type="PANTHER" id="PTHR37984:SF5">
    <property type="entry name" value="PROTEIN NYNRIN-LIKE"/>
    <property type="match status" value="1"/>
</dbReference>
<dbReference type="SUPFAM" id="SSF50630">
    <property type="entry name" value="Acid proteases"/>
    <property type="match status" value="1"/>
</dbReference>
<keyword evidence="2" id="KW-0645">Protease</keyword>
<keyword evidence="3" id="KW-0808">Transferase</keyword>
<evidence type="ECO:0000256" key="9">
    <source>
        <dbReference type="SAM" id="MobiDB-lite"/>
    </source>
</evidence>
<protein>
    <recommendedName>
        <fullName evidence="1">RNA-directed DNA polymerase</fullName>
        <ecNumber evidence="1">2.7.7.49</ecNumber>
    </recommendedName>
</protein>
<dbReference type="SUPFAM" id="SSF53098">
    <property type="entry name" value="Ribonuclease H-like"/>
    <property type="match status" value="3"/>
</dbReference>
<feature type="domain" description="Integrase catalytic" evidence="11">
    <location>
        <begin position="156"/>
        <end position="319"/>
    </location>
</feature>
<dbReference type="FunFam" id="1.10.340.70:FF:000001">
    <property type="entry name" value="Retrovirus-related Pol polyprotein from transposon gypsy-like Protein"/>
    <property type="match status" value="1"/>
</dbReference>
<dbReference type="Gene3D" id="3.30.420.10">
    <property type="entry name" value="Ribonuclease H-like superfamily/Ribonuclease H"/>
    <property type="match status" value="2"/>
</dbReference>
<evidence type="ECO:0000313" key="12">
    <source>
        <dbReference type="EMBL" id="KFD56336.1"/>
    </source>
</evidence>
<dbReference type="PROSITE" id="PS50994">
    <property type="entry name" value="INTEGRASE"/>
    <property type="match status" value="2"/>
</dbReference>
<evidence type="ECO:0000259" key="10">
    <source>
        <dbReference type="PROSITE" id="PS50878"/>
    </source>
</evidence>
<dbReference type="FunFam" id="3.10.20.370:FF:000001">
    <property type="entry name" value="Retrovirus-related Pol polyprotein from transposon 17.6-like protein"/>
    <property type="match status" value="1"/>
</dbReference>
<dbReference type="Pfam" id="PF17917">
    <property type="entry name" value="RT_RNaseH"/>
    <property type="match status" value="1"/>
</dbReference>
<dbReference type="Proteomes" id="UP000030764">
    <property type="component" value="Unassembled WGS sequence"/>
</dbReference>
<keyword evidence="13" id="KW-1185">Reference proteome</keyword>
<dbReference type="InterPro" id="IPR041588">
    <property type="entry name" value="Integrase_H2C2"/>
</dbReference>
<dbReference type="Pfam" id="PF13975">
    <property type="entry name" value="gag-asp_proteas"/>
    <property type="match status" value="1"/>
</dbReference>
<organism evidence="12 13">
    <name type="scientific">Trichuris suis</name>
    <name type="common">pig whipworm</name>
    <dbReference type="NCBI Taxonomy" id="68888"/>
    <lineage>
        <taxon>Eukaryota</taxon>
        <taxon>Metazoa</taxon>
        <taxon>Ecdysozoa</taxon>
        <taxon>Nematoda</taxon>
        <taxon>Enoplea</taxon>
        <taxon>Dorylaimia</taxon>
        <taxon>Trichinellida</taxon>
        <taxon>Trichuridae</taxon>
        <taxon>Trichuris</taxon>
    </lineage>
</organism>
<dbReference type="Pfam" id="PF00665">
    <property type="entry name" value="rve"/>
    <property type="match status" value="2"/>
</dbReference>
<dbReference type="GO" id="GO:0003676">
    <property type="term" value="F:nucleic acid binding"/>
    <property type="evidence" value="ECO:0007669"/>
    <property type="project" value="InterPro"/>
</dbReference>
<keyword evidence="4" id="KW-0548">Nucleotidyltransferase</keyword>
<dbReference type="Pfam" id="PF00078">
    <property type="entry name" value="RVT_1"/>
    <property type="match status" value="1"/>
</dbReference>
<dbReference type="FunFam" id="3.30.70.270:FF:000020">
    <property type="entry name" value="Transposon Tf2-6 polyprotein-like Protein"/>
    <property type="match status" value="1"/>
</dbReference>
<dbReference type="InterPro" id="IPR036397">
    <property type="entry name" value="RNaseH_sf"/>
</dbReference>
<dbReference type="GO" id="GO:0004519">
    <property type="term" value="F:endonuclease activity"/>
    <property type="evidence" value="ECO:0007669"/>
    <property type="project" value="UniProtKB-KW"/>
</dbReference>
<dbReference type="CDD" id="cd00303">
    <property type="entry name" value="retropepsin_like"/>
    <property type="match status" value="1"/>
</dbReference>
<keyword evidence="5" id="KW-0540">Nuclease</keyword>
<evidence type="ECO:0000256" key="8">
    <source>
        <dbReference type="ARBA" id="ARBA00022918"/>
    </source>
</evidence>
<accession>A0A085MGJ0</accession>
<feature type="domain" description="Integrase catalytic" evidence="11">
    <location>
        <begin position="1916"/>
        <end position="2047"/>
    </location>
</feature>
<dbReference type="Gene3D" id="3.10.20.370">
    <property type="match status" value="1"/>
</dbReference>
<dbReference type="InterPro" id="IPR050951">
    <property type="entry name" value="Retrovirus_Pol_polyprotein"/>
</dbReference>
<dbReference type="PROSITE" id="PS50878">
    <property type="entry name" value="RT_POL"/>
    <property type="match status" value="1"/>
</dbReference>
<evidence type="ECO:0000256" key="5">
    <source>
        <dbReference type="ARBA" id="ARBA00022722"/>
    </source>
</evidence>
<keyword evidence="7" id="KW-0378">Hydrolase</keyword>
<evidence type="ECO:0000256" key="4">
    <source>
        <dbReference type="ARBA" id="ARBA00022695"/>
    </source>
</evidence>
<feature type="domain" description="Reverse transcriptase" evidence="10">
    <location>
        <begin position="1342"/>
        <end position="1521"/>
    </location>
</feature>
<dbReference type="InterPro" id="IPR021109">
    <property type="entry name" value="Peptidase_aspartic_dom_sf"/>
</dbReference>
<keyword evidence="8" id="KW-0695">RNA-directed DNA polymerase</keyword>
<dbReference type="InterPro" id="IPR012337">
    <property type="entry name" value="RNaseH-like_sf"/>
</dbReference>
<keyword evidence="6" id="KW-0255">Endonuclease</keyword>
<dbReference type="Gene3D" id="2.40.70.10">
    <property type="entry name" value="Acid Proteases"/>
    <property type="match status" value="1"/>
</dbReference>
<evidence type="ECO:0000256" key="7">
    <source>
        <dbReference type="ARBA" id="ARBA00022801"/>
    </source>
</evidence>
<dbReference type="GO" id="GO:0042575">
    <property type="term" value="C:DNA polymerase complex"/>
    <property type="evidence" value="ECO:0007669"/>
    <property type="project" value="UniProtKB-ARBA"/>
</dbReference>
<dbReference type="GO" id="GO:0006508">
    <property type="term" value="P:proteolysis"/>
    <property type="evidence" value="ECO:0007669"/>
    <property type="project" value="UniProtKB-KW"/>
</dbReference>
<feature type="non-terminal residue" evidence="12">
    <location>
        <position position="1"/>
    </location>
</feature>
<dbReference type="EMBL" id="KL363194">
    <property type="protein sequence ID" value="KFD56336.1"/>
    <property type="molecule type" value="Genomic_DNA"/>
</dbReference>
<dbReference type="PANTHER" id="PTHR37984">
    <property type="entry name" value="PROTEIN CBG26694"/>
    <property type="match status" value="1"/>
</dbReference>
<evidence type="ECO:0000259" key="11">
    <source>
        <dbReference type="PROSITE" id="PS50994"/>
    </source>
</evidence>
<evidence type="ECO:0000313" key="13">
    <source>
        <dbReference type="Proteomes" id="UP000030764"/>
    </source>
</evidence>
<dbReference type="InterPro" id="IPR043128">
    <property type="entry name" value="Rev_trsase/Diguanyl_cyclase"/>
</dbReference>
<feature type="region of interest" description="Disordered" evidence="9">
    <location>
        <begin position="2171"/>
        <end position="2225"/>
    </location>
</feature>
<dbReference type="CDD" id="cd09274">
    <property type="entry name" value="RNase_HI_RT_Ty3"/>
    <property type="match status" value="1"/>
</dbReference>
<reference evidence="12 13" key="1">
    <citation type="journal article" date="2014" name="Nat. Genet.">
        <title>Genome and transcriptome of the porcine whipworm Trichuris suis.</title>
        <authorList>
            <person name="Jex A.R."/>
            <person name="Nejsum P."/>
            <person name="Schwarz E.M."/>
            <person name="Hu L."/>
            <person name="Young N.D."/>
            <person name="Hall R.S."/>
            <person name="Korhonen P.K."/>
            <person name="Liao S."/>
            <person name="Thamsborg S."/>
            <person name="Xia J."/>
            <person name="Xu P."/>
            <person name="Wang S."/>
            <person name="Scheerlinck J.P."/>
            <person name="Hofmann A."/>
            <person name="Sternberg P.W."/>
            <person name="Wang J."/>
            <person name="Gasser R.B."/>
        </authorList>
    </citation>
    <scope>NUCLEOTIDE SEQUENCE [LARGE SCALE GENOMIC DNA]</scope>
    <source>
        <strain evidence="12">DCEP-RM93M</strain>
    </source>
</reference>
<name>A0A085MGJ0_9BILA</name>